<protein>
    <recommendedName>
        <fullName evidence="1">Type II CBASS E2 protein domain-containing protein</fullName>
    </recommendedName>
</protein>
<dbReference type="EMBL" id="UAVP01000003">
    <property type="protein sequence ID" value="SQA74460.1"/>
    <property type="molecule type" value="Genomic_DNA"/>
</dbReference>
<dbReference type="Pfam" id="PF26395">
    <property type="entry name" value="E2-CBASS"/>
    <property type="match status" value="1"/>
</dbReference>
<dbReference type="Proteomes" id="UP000217301">
    <property type="component" value="Chromosome"/>
</dbReference>
<dbReference type="AlphaFoldDB" id="A0AAX2I7T9"/>
<dbReference type="InterPro" id="IPR058588">
    <property type="entry name" value="E2-CBASS"/>
</dbReference>
<accession>A0AAX2I7T9</accession>
<evidence type="ECO:0000313" key="4">
    <source>
        <dbReference type="Proteomes" id="UP000217301"/>
    </source>
</evidence>
<dbReference type="KEGG" id="cspu:CGC55_02745"/>
<reference evidence="3 5" key="3">
    <citation type="submission" date="2018-06" db="EMBL/GenBank/DDBJ databases">
        <authorList>
            <consortium name="Pathogen Informatics"/>
            <person name="Doyle S."/>
        </authorList>
    </citation>
    <scope>NUCLEOTIDE SEQUENCE [LARGE SCALE GENOMIC DNA]</scope>
    <source>
        <strain evidence="3 5">NCTC11653</strain>
    </source>
</reference>
<evidence type="ECO:0000313" key="2">
    <source>
        <dbReference type="EMBL" id="ATA83492.1"/>
    </source>
</evidence>
<proteinExistence type="predicted"/>
<sequence length="137" mass="16483">MVKKYFKNKSNITAQIAEMKKLYPSFRYAIRGNDIIFKGEIQVKPEFPVYTISLKYSTNKHPIVKILNPKLVENPPHFYSKTKSLCLYHPKNFYWDNNKLIANEIMDWTIAWIYFYEIWLETKIWYGPEVPHSNDKK</sequence>
<dbReference type="EMBL" id="CP022385">
    <property type="protein sequence ID" value="ATA83492.1"/>
    <property type="molecule type" value="Genomic_DNA"/>
</dbReference>
<evidence type="ECO:0000313" key="3">
    <source>
        <dbReference type="EMBL" id="SQA74460.1"/>
    </source>
</evidence>
<reference evidence="4" key="2">
    <citation type="submission" date="2017-06" db="EMBL/GenBank/DDBJ databases">
        <title>Capnocytophaga spp. assemblies.</title>
        <authorList>
            <person name="Gulvik C.A."/>
        </authorList>
    </citation>
    <scope>NUCLEOTIDE SEQUENCE [LARGE SCALE GENOMIC DNA]</scope>
    <source>
        <strain evidence="4">KC1668</strain>
    </source>
</reference>
<gene>
    <name evidence="2" type="ORF">CGC55_02745</name>
    <name evidence="3" type="ORF">NCTC11653_00344</name>
</gene>
<evidence type="ECO:0000313" key="5">
    <source>
        <dbReference type="Proteomes" id="UP000249902"/>
    </source>
</evidence>
<dbReference type="RefSeq" id="WP_002680863.1">
    <property type="nucleotide sequence ID" value="NZ_CAUTEC010000077.1"/>
</dbReference>
<dbReference type="Proteomes" id="UP000249902">
    <property type="component" value="Unassembled WGS sequence"/>
</dbReference>
<evidence type="ECO:0000259" key="1">
    <source>
        <dbReference type="Pfam" id="PF26395"/>
    </source>
</evidence>
<reference evidence="2" key="1">
    <citation type="journal article" date="2017" name="Genome Announc.">
        <title>Twelve Complete Reference Genomes of Clinical Isolates in the Capnocytophaga Genus.</title>
        <authorList>
            <person name="Villarma A."/>
            <person name="Gulvik C.A."/>
            <person name="Rowe L.A."/>
            <person name="Sheth M."/>
            <person name="Juieng P."/>
            <person name="Nicholson A.C."/>
            <person name="Loparev V.N."/>
            <person name="McQuiston J.R."/>
        </authorList>
    </citation>
    <scope>NUCLEOTIDE SEQUENCE</scope>
    <source>
        <strain evidence="2">KC1668</strain>
    </source>
</reference>
<keyword evidence="4" id="KW-1185">Reference proteome</keyword>
<feature type="domain" description="Type II CBASS E2 protein" evidence="1">
    <location>
        <begin position="15"/>
        <end position="132"/>
    </location>
</feature>
<name>A0AAX2I7T9_CAPSP</name>
<organism evidence="3 5">
    <name type="scientific">Capnocytophaga sputigena</name>
    <dbReference type="NCBI Taxonomy" id="1019"/>
    <lineage>
        <taxon>Bacteria</taxon>
        <taxon>Pseudomonadati</taxon>
        <taxon>Bacteroidota</taxon>
        <taxon>Flavobacteriia</taxon>
        <taxon>Flavobacteriales</taxon>
        <taxon>Flavobacteriaceae</taxon>
        <taxon>Capnocytophaga</taxon>
    </lineage>
</organism>